<keyword evidence="2" id="KW-1185">Reference proteome</keyword>
<dbReference type="EMBL" id="CM047902">
    <property type="protein sequence ID" value="KAJ0095532.1"/>
    <property type="molecule type" value="Genomic_DNA"/>
</dbReference>
<evidence type="ECO:0000313" key="2">
    <source>
        <dbReference type="Proteomes" id="UP001164250"/>
    </source>
</evidence>
<reference evidence="2" key="1">
    <citation type="journal article" date="2023" name="G3 (Bethesda)">
        <title>Genome assembly and association tests identify interacting loci associated with vigor, precocity, and sex in interspecific pistachio rootstocks.</title>
        <authorList>
            <person name="Palmer W."/>
            <person name="Jacygrad E."/>
            <person name="Sagayaradj S."/>
            <person name="Cavanaugh K."/>
            <person name="Han R."/>
            <person name="Bertier L."/>
            <person name="Beede B."/>
            <person name="Kafkas S."/>
            <person name="Golino D."/>
            <person name="Preece J."/>
            <person name="Michelmore R."/>
        </authorList>
    </citation>
    <scope>NUCLEOTIDE SEQUENCE [LARGE SCALE GENOMIC DNA]</scope>
</reference>
<gene>
    <name evidence="1" type="ORF">Patl1_15194</name>
</gene>
<dbReference type="Proteomes" id="UP001164250">
    <property type="component" value="Chromosome 6"/>
</dbReference>
<accession>A0ACC1B9F2</accession>
<proteinExistence type="predicted"/>
<name>A0ACC1B9F2_9ROSI</name>
<sequence length="155" mass="18298">MGYNLTWSVECRDCVKDSGECELNLISRSPRTFICINKNEGFVKYMLTLWEHISLALRPFHPDSFSEYLDYSLNSTSQTIFLFLCFVALFSRFILAPTILLLYILHKYRKKYNRTDNVEKFLHNQQSWMPKRYSYAEIMAMTNHFEVHLGKGGSI</sequence>
<protein>
    <submittedName>
        <fullName evidence="1">Uncharacterized protein</fullName>
    </submittedName>
</protein>
<comment type="caution">
    <text evidence="1">The sequence shown here is derived from an EMBL/GenBank/DDBJ whole genome shotgun (WGS) entry which is preliminary data.</text>
</comment>
<evidence type="ECO:0000313" key="1">
    <source>
        <dbReference type="EMBL" id="KAJ0095532.1"/>
    </source>
</evidence>
<organism evidence="1 2">
    <name type="scientific">Pistacia atlantica</name>
    <dbReference type="NCBI Taxonomy" id="434234"/>
    <lineage>
        <taxon>Eukaryota</taxon>
        <taxon>Viridiplantae</taxon>
        <taxon>Streptophyta</taxon>
        <taxon>Embryophyta</taxon>
        <taxon>Tracheophyta</taxon>
        <taxon>Spermatophyta</taxon>
        <taxon>Magnoliopsida</taxon>
        <taxon>eudicotyledons</taxon>
        <taxon>Gunneridae</taxon>
        <taxon>Pentapetalae</taxon>
        <taxon>rosids</taxon>
        <taxon>malvids</taxon>
        <taxon>Sapindales</taxon>
        <taxon>Anacardiaceae</taxon>
        <taxon>Pistacia</taxon>
    </lineage>
</organism>